<feature type="non-terminal residue" evidence="2">
    <location>
        <position position="1"/>
    </location>
</feature>
<keyword evidence="2" id="KW-0418">Kinase</keyword>
<dbReference type="GO" id="GO:0004674">
    <property type="term" value="F:protein serine/threonine kinase activity"/>
    <property type="evidence" value="ECO:0007669"/>
    <property type="project" value="TreeGrafter"/>
</dbReference>
<dbReference type="PANTHER" id="PTHR48015:SF35">
    <property type="entry name" value="SERINE_THREONINE-PROTEIN KINASE PAK"/>
    <property type="match status" value="1"/>
</dbReference>
<dbReference type="GO" id="GO:0043408">
    <property type="term" value="P:regulation of MAPK cascade"/>
    <property type="evidence" value="ECO:0007669"/>
    <property type="project" value="TreeGrafter"/>
</dbReference>
<dbReference type="SUPFAM" id="SSF56112">
    <property type="entry name" value="Protein kinase-like (PK-like)"/>
    <property type="match status" value="1"/>
</dbReference>
<dbReference type="Pfam" id="PF00069">
    <property type="entry name" value="Pkinase"/>
    <property type="match status" value="1"/>
</dbReference>
<dbReference type="PANTHER" id="PTHR48015">
    <property type="entry name" value="SERINE/THREONINE-PROTEIN KINASE TAO"/>
    <property type="match status" value="1"/>
</dbReference>
<accession>A0A7L1C7L3</accession>
<dbReference type="InterPro" id="IPR000719">
    <property type="entry name" value="Prot_kinase_dom"/>
</dbReference>
<evidence type="ECO:0000313" key="2">
    <source>
        <dbReference type="EMBL" id="NXM61589.1"/>
    </source>
</evidence>
<dbReference type="Proteomes" id="UP000534634">
    <property type="component" value="Unassembled WGS sequence"/>
</dbReference>
<dbReference type="EMBL" id="VXBB01018103">
    <property type="protein sequence ID" value="NXM61589.1"/>
    <property type="molecule type" value="Genomic_DNA"/>
</dbReference>
<protein>
    <submittedName>
        <fullName evidence="2">PAK3 kinase</fullName>
    </submittedName>
</protein>
<dbReference type="GO" id="GO:0035556">
    <property type="term" value="P:intracellular signal transduction"/>
    <property type="evidence" value="ECO:0007669"/>
    <property type="project" value="TreeGrafter"/>
</dbReference>
<dbReference type="AlphaFoldDB" id="A0A7L1C7L3"/>
<organism evidence="2 3">
    <name type="scientific">Illadopsis cleaveri</name>
    <name type="common">blackcap illadopsis</name>
    <dbReference type="NCBI Taxonomy" id="201329"/>
    <lineage>
        <taxon>Eukaryota</taxon>
        <taxon>Metazoa</taxon>
        <taxon>Chordata</taxon>
        <taxon>Craniata</taxon>
        <taxon>Vertebrata</taxon>
        <taxon>Euteleostomi</taxon>
        <taxon>Archelosauria</taxon>
        <taxon>Archosauria</taxon>
        <taxon>Dinosauria</taxon>
        <taxon>Saurischia</taxon>
        <taxon>Theropoda</taxon>
        <taxon>Coelurosauria</taxon>
        <taxon>Aves</taxon>
        <taxon>Neognathae</taxon>
        <taxon>Neoaves</taxon>
        <taxon>Telluraves</taxon>
        <taxon>Australaves</taxon>
        <taxon>Passeriformes</taxon>
        <taxon>Sylvioidea</taxon>
        <taxon>Timaliidae</taxon>
        <taxon>Illadopsis</taxon>
    </lineage>
</organism>
<evidence type="ECO:0000259" key="1">
    <source>
        <dbReference type="PROSITE" id="PS50011"/>
    </source>
</evidence>
<gene>
    <name evidence="2" type="primary">Pak3_6</name>
    <name evidence="2" type="ORF">ILLCLE_R03547</name>
</gene>
<dbReference type="PROSITE" id="PS00108">
    <property type="entry name" value="PROTEIN_KINASE_ST"/>
    <property type="match status" value="1"/>
</dbReference>
<name>A0A7L1C7L3_9PASS</name>
<dbReference type="PROSITE" id="PS50011">
    <property type="entry name" value="PROTEIN_KINASE_DOM"/>
    <property type="match status" value="1"/>
</dbReference>
<keyword evidence="2" id="KW-0808">Transferase</keyword>
<sequence>LEGLDFLHSNHMIHRDVKSHNILLRTDGSVKLADFGLFAQLPPEQSTRSSGARTSGWMAPEIMTGQPYGPKVDVWSFGIVGIEMVERKVPY</sequence>
<dbReference type="InterPro" id="IPR011009">
    <property type="entry name" value="Kinase-like_dom_sf"/>
</dbReference>
<evidence type="ECO:0000313" key="3">
    <source>
        <dbReference type="Proteomes" id="UP000534634"/>
    </source>
</evidence>
<keyword evidence="3" id="KW-1185">Reference proteome</keyword>
<dbReference type="GO" id="GO:0050770">
    <property type="term" value="P:regulation of axonogenesis"/>
    <property type="evidence" value="ECO:0007669"/>
    <property type="project" value="TreeGrafter"/>
</dbReference>
<proteinExistence type="predicted"/>
<feature type="non-terminal residue" evidence="2">
    <location>
        <position position="91"/>
    </location>
</feature>
<reference evidence="2 3" key="1">
    <citation type="submission" date="2019-09" db="EMBL/GenBank/DDBJ databases">
        <title>Bird 10,000 Genomes (B10K) Project - Family phase.</title>
        <authorList>
            <person name="Zhang G."/>
        </authorList>
    </citation>
    <scope>NUCLEOTIDE SEQUENCE [LARGE SCALE GENOMIC DNA]</scope>
    <source>
        <strain evidence="2">B10K-DU-002-01</strain>
        <tissue evidence="2">Muscle</tissue>
    </source>
</reference>
<feature type="domain" description="Protein kinase" evidence="1">
    <location>
        <begin position="1"/>
        <end position="91"/>
    </location>
</feature>
<dbReference type="Gene3D" id="1.10.510.10">
    <property type="entry name" value="Transferase(Phosphotransferase) domain 1"/>
    <property type="match status" value="1"/>
</dbReference>
<comment type="caution">
    <text evidence="2">The sequence shown here is derived from an EMBL/GenBank/DDBJ whole genome shotgun (WGS) entry which is preliminary data.</text>
</comment>
<dbReference type="GO" id="GO:0005737">
    <property type="term" value="C:cytoplasm"/>
    <property type="evidence" value="ECO:0007669"/>
    <property type="project" value="TreeGrafter"/>
</dbReference>
<dbReference type="GO" id="GO:0005524">
    <property type="term" value="F:ATP binding"/>
    <property type="evidence" value="ECO:0007669"/>
    <property type="project" value="InterPro"/>
</dbReference>
<dbReference type="InterPro" id="IPR008271">
    <property type="entry name" value="Ser/Thr_kinase_AS"/>
</dbReference>
<dbReference type="InterPro" id="IPR050285">
    <property type="entry name" value="STE20_Ser/Thr_kinase"/>
</dbReference>